<dbReference type="PATRIC" id="fig|927661.3.peg.2792"/>
<accession>A0A011AI93</accession>
<sequence>MSARVLVAGWYSFLHGEATAGDVLAGEAVTAALDTLGREYDVVWSPGFRPGALHVEDVDPARYDTVVFACGPLHSNPPAPLLDLHERFAHCRRIAVGVSVPDPSDPAVTGFHVVLARDAAGHEPAADLALAAPEPGAVPVVGVILTDGQHEYGVRRRHESVSAALTGWLHGLDVARLPLDTRLDTRDWRLAATPGQLRAVLDRLDVIVTTRLHGLVLGLQAGVPVLAVDPVAGGAKVTAQARALGWPAILPADDLSRRDEWWRWCLSPAARHWAAPANTLVTRLIEVLPGVAPRT</sequence>
<gene>
    <name evidence="2" type="ORF">CryarDRAFT_2830</name>
</gene>
<dbReference type="EMBL" id="JFBT01000001">
    <property type="protein sequence ID" value="EXG81711.1"/>
    <property type="molecule type" value="Genomic_DNA"/>
</dbReference>
<evidence type="ECO:0000259" key="1">
    <source>
        <dbReference type="Pfam" id="PF04230"/>
    </source>
</evidence>
<dbReference type="GO" id="GO:0016740">
    <property type="term" value="F:transferase activity"/>
    <property type="evidence" value="ECO:0007669"/>
    <property type="project" value="UniProtKB-KW"/>
</dbReference>
<comment type="caution">
    <text evidence="2">The sequence shown here is derived from an EMBL/GenBank/DDBJ whole genome shotgun (WGS) entry which is preliminary data.</text>
</comment>
<dbReference type="RefSeq" id="WP_084700455.1">
    <property type="nucleotide sequence ID" value="NZ_KK073874.1"/>
</dbReference>
<protein>
    <submittedName>
        <fullName evidence="2">Polysaccharide pyruvyl transferase</fullName>
    </submittedName>
</protein>
<evidence type="ECO:0000313" key="3">
    <source>
        <dbReference type="Proteomes" id="UP000021053"/>
    </source>
</evidence>
<keyword evidence="2" id="KW-0808">Transferase</keyword>
<dbReference type="InterPro" id="IPR007345">
    <property type="entry name" value="Polysacch_pyruvyl_Trfase"/>
</dbReference>
<evidence type="ECO:0000313" key="2">
    <source>
        <dbReference type="EMBL" id="EXG81711.1"/>
    </source>
</evidence>
<keyword evidence="3" id="KW-1185">Reference proteome</keyword>
<proteinExistence type="predicted"/>
<name>A0A011AI93_9ACTN</name>
<reference evidence="2 3" key="1">
    <citation type="submission" date="2013-07" db="EMBL/GenBank/DDBJ databases">
        <authorList>
            <consortium name="DOE Joint Genome Institute"/>
            <person name="Eisen J."/>
            <person name="Huntemann M."/>
            <person name="Han J."/>
            <person name="Chen A."/>
            <person name="Kyrpides N."/>
            <person name="Mavromatis K."/>
            <person name="Markowitz V."/>
            <person name="Palaniappan K."/>
            <person name="Ivanova N."/>
            <person name="Schaumberg A."/>
            <person name="Pati A."/>
            <person name="Liolios K."/>
            <person name="Nordberg H.P."/>
            <person name="Cantor M.N."/>
            <person name="Hua S.X."/>
            <person name="Woyke T."/>
        </authorList>
    </citation>
    <scope>NUCLEOTIDE SEQUENCE [LARGE SCALE GENOMIC DNA]</scope>
    <source>
        <strain evidence="2 3">DSM 44712</strain>
    </source>
</reference>
<dbReference type="Proteomes" id="UP000021053">
    <property type="component" value="Unassembled WGS sequence"/>
</dbReference>
<dbReference type="Pfam" id="PF04230">
    <property type="entry name" value="PS_pyruv_trans"/>
    <property type="match status" value="1"/>
</dbReference>
<dbReference type="OrthoDB" id="1491277at2"/>
<organism evidence="2 3">
    <name type="scientific">Cryptosporangium arvum DSM 44712</name>
    <dbReference type="NCBI Taxonomy" id="927661"/>
    <lineage>
        <taxon>Bacteria</taxon>
        <taxon>Bacillati</taxon>
        <taxon>Actinomycetota</taxon>
        <taxon>Actinomycetes</taxon>
        <taxon>Cryptosporangiales</taxon>
        <taxon>Cryptosporangiaceae</taxon>
        <taxon>Cryptosporangium</taxon>
    </lineage>
</organism>
<dbReference type="AlphaFoldDB" id="A0A011AI93"/>
<feature type="domain" description="Polysaccharide pyruvyl transferase" evidence="1">
    <location>
        <begin position="192"/>
        <end position="229"/>
    </location>
</feature>
<dbReference type="HOGENOM" id="CLU_921059_0_0_11"/>